<evidence type="ECO:0000313" key="2">
    <source>
        <dbReference type="Proteomes" id="UP001321825"/>
    </source>
</evidence>
<gene>
    <name evidence="1" type="ORF">MIT9_P0926</name>
</gene>
<protein>
    <submittedName>
        <fullName evidence="1">Outer membrane protein assembly factor BamC</fullName>
    </submittedName>
</protein>
<organism evidence="1 2">
    <name type="scientific">Methylomarinovum caldicuralii</name>
    <dbReference type="NCBI Taxonomy" id="438856"/>
    <lineage>
        <taxon>Bacteria</taxon>
        <taxon>Pseudomonadati</taxon>
        <taxon>Pseudomonadota</taxon>
        <taxon>Gammaproteobacteria</taxon>
        <taxon>Methylococcales</taxon>
        <taxon>Methylothermaceae</taxon>
        <taxon>Methylomarinovum</taxon>
    </lineage>
</organism>
<sequence>MTRLRFAPLIALLLSGCSWLVPDKEKELLAIRPLPALKLPPASGTVPTLEAVKPPPVVPTPPRIPATATLETLYIDLDQPFAEAWVHTLQALDRLELEITGRDPNRGVLHIIESAAEAELAQDRGWWGDLLYFFGRGAQLREREYQLVLQPAGDQTRLFLLDTDGRPLQDERARQLLQRLQRTLATTGSS</sequence>
<evidence type="ECO:0000313" key="1">
    <source>
        <dbReference type="EMBL" id="BCX81348.1"/>
    </source>
</evidence>
<name>A0AAU9BRC9_9GAMM</name>
<dbReference type="PROSITE" id="PS51257">
    <property type="entry name" value="PROKAR_LIPOPROTEIN"/>
    <property type="match status" value="1"/>
</dbReference>
<dbReference type="AlphaFoldDB" id="A0AAU9BRC9"/>
<dbReference type="EMBL" id="AP024714">
    <property type="protein sequence ID" value="BCX81348.1"/>
    <property type="molecule type" value="Genomic_DNA"/>
</dbReference>
<dbReference type="KEGG" id="mcau:MIT9_P0926"/>
<dbReference type="Pfam" id="PF06804">
    <property type="entry name" value="Lipoprotein_18"/>
    <property type="match status" value="1"/>
</dbReference>
<dbReference type="Proteomes" id="UP001321825">
    <property type="component" value="Chromosome"/>
</dbReference>
<accession>A0AAU9BRC9</accession>
<proteinExistence type="predicted"/>
<dbReference type="InterPro" id="IPR010653">
    <property type="entry name" value="NlpB/DapX"/>
</dbReference>
<keyword evidence="2" id="KW-1185">Reference proteome</keyword>
<dbReference type="InterPro" id="IPR042268">
    <property type="entry name" value="BamC_C"/>
</dbReference>
<dbReference type="RefSeq" id="WP_317706276.1">
    <property type="nucleotide sequence ID" value="NZ_AP024714.1"/>
</dbReference>
<dbReference type="Gene3D" id="3.30.310.170">
    <property type="entry name" value="Outer membrane protein assembly factor BamC"/>
    <property type="match status" value="1"/>
</dbReference>
<reference evidence="2" key="1">
    <citation type="journal article" date="2024" name="Int. J. Syst. Evol. Microbiol.">
        <title>Methylomarinovum tepidoasis sp. nov., a moderately thermophilic methanotroph of the family Methylothermaceae isolated from a deep-sea hydrothermal field.</title>
        <authorList>
            <person name="Hirayama H."/>
            <person name="Takaki Y."/>
            <person name="Abe M."/>
            <person name="Miyazaki M."/>
            <person name="Uematsu K."/>
            <person name="Matsui Y."/>
            <person name="Takai K."/>
        </authorList>
    </citation>
    <scope>NUCLEOTIDE SEQUENCE [LARGE SCALE GENOMIC DNA]</scope>
    <source>
        <strain evidence="2">IT-9</strain>
    </source>
</reference>